<dbReference type="EMBL" id="GL376595">
    <property type="status" value="NOT_ANNOTATED_CDS"/>
    <property type="molecule type" value="Genomic_DNA"/>
</dbReference>
<proteinExistence type="predicted"/>
<keyword evidence="4" id="KW-1185">Reference proteome</keyword>
<feature type="transmembrane region" description="Helical" evidence="2">
    <location>
        <begin position="149"/>
        <end position="171"/>
    </location>
</feature>
<evidence type="ECO:0000313" key="3">
    <source>
        <dbReference type="EnsemblProtists" id="PYU1_T013896"/>
    </source>
</evidence>
<dbReference type="eggNOG" id="ENOG502RFP9">
    <property type="taxonomic scope" value="Eukaryota"/>
</dbReference>
<feature type="transmembrane region" description="Helical" evidence="2">
    <location>
        <begin position="74"/>
        <end position="94"/>
    </location>
</feature>
<feature type="region of interest" description="Disordered" evidence="1">
    <location>
        <begin position="1"/>
        <end position="32"/>
    </location>
</feature>
<feature type="transmembrane region" description="Helical" evidence="2">
    <location>
        <begin position="177"/>
        <end position="198"/>
    </location>
</feature>
<reference evidence="3" key="3">
    <citation type="submission" date="2015-02" db="UniProtKB">
        <authorList>
            <consortium name="EnsemblProtists"/>
        </authorList>
    </citation>
    <scope>IDENTIFICATION</scope>
    <source>
        <strain evidence="3">DAOM BR144</strain>
    </source>
</reference>
<keyword evidence="2" id="KW-1133">Transmembrane helix</keyword>
<evidence type="ECO:0000256" key="1">
    <source>
        <dbReference type="SAM" id="MobiDB-lite"/>
    </source>
</evidence>
<dbReference type="Proteomes" id="UP000019132">
    <property type="component" value="Unassembled WGS sequence"/>
</dbReference>
<reference evidence="4" key="2">
    <citation type="submission" date="2010-04" db="EMBL/GenBank/DDBJ databases">
        <authorList>
            <person name="Buell R."/>
            <person name="Hamilton J."/>
            <person name="Hostetler J."/>
        </authorList>
    </citation>
    <scope>NUCLEOTIDE SEQUENCE [LARGE SCALE GENOMIC DNA]</scope>
    <source>
        <strain evidence="4">DAOM:BR144</strain>
    </source>
</reference>
<organism evidence="3 4">
    <name type="scientific">Globisporangium ultimum (strain ATCC 200006 / CBS 805.95 / DAOM BR144)</name>
    <name type="common">Pythium ultimum</name>
    <dbReference type="NCBI Taxonomy" id="431595"/>
    <lineage>
        <taxon>Eukaryota</taxon>
        <taxon>Sar</taxon>
        <taxon>Stramenopiles</taxon>
        <taxon>Oomycota</taxon>
        <taxon>Peronosporomycetes</taxon>
        <taxon>Pythiales</taxon>
        <taxon>Pythiaceae</taxon>
        <taxon>Globisporangium</taxon>
    </lineage>
</organism>
<sequence length="504" mass="56189">MKKVQVHPEQVEPSAAPSTSPTVTSTQVDTARQGRRRASSLSTFLTAITHNQDKHKRYSVKKFKAFERYLETAGLWRVIGVILFTPIGALIAAVMPSMIQLQDPNDGILANPGFLVQLFVVVFSITVGVLVYVQAGANIPKRMCSDRQLLFIASLSSTLHIAVVICLASAWRFPIPFLWGTGTPLWMVSFNLAHLVVLRGKLFGPNGLIAAILVYAPGIVIQFSQIFIYVAFSAIFERSKQIQQVAMALLFPFVKYAMRKLLRKYTKQLGDRSGEISASGIEICATLYQSMIMQAAPSGLISGLIMAIDVVQGLFTVKMFMDKNSLVPQDQIIATAFKLIRTNNFLHIAPAAQVADVHDALNSPLEKWKPEQQQLLVRHAFELAAMAETILLMEYFEFSIPLTNAVFIATASQFPSAHFDSKLDVFIEDPSRLPAVLKTVVLYSFLQLLSFGSMHFVMKSWYNLSALHHIAFTLEYHARSIQGKLIAWLILVFHFNGTHYGTYK</sequence>
<evidence type="ECO:0000256" key="2">
    <source>
        <dbReference type="SAM" id="Phobius"/>
    </source>
</evidence>
<dbReference type="AlphaFoldDB" id="K3X9J7"/>
<accession>K3X9J7</accession>
<keyword evidence="2" id="KW-0472">Membrane</keyword>
<reference evidence="4" key="1">
    <citation type="journal article" date="2010" name="Genome Biol.">
        <title>Genome sequence of the necrotrophic plant pathogen Pythium ultimum reveals original pathogenicity mechanisms and effector repertoire.</title>
        <authorList>
            <person name="Levesque C.A."/>
            <person name="Brouwer H."/>
            <person name="Cano L."/>
            <person name="Hamilton J.P."/>
            <person name="Holt C."/>
            <person name="Huitema E."/>
            <person name="Raffaele S."/>
            <person name="Robideau G.P."/>
            <person name="Thines M."/>
            <person name="Win J."/>
            <person name="Zerillo M.M."/>
            <person name="Beakes G.W."/>
            <person name="Boore J.L."/>
            <person name="Busam D."/>
            <person name="Dumas B."/>
            <person name="Ferriera S."/>
            <person name="Fuerstenberg S.I."/>
            <person name="Gachon C.M."/>
            <person name="Gaulin E."/>
            <person name="Govers F."/>
            <person name="Grenville-Briggs L."/>
            <person name="Horner N."/>
            <person name="Hostetler J."/>
            <person name="Jiang R.H."/>
            <person name="Johnson J."/>
            <person name="Krajaejun T."/>
            <person name="Lin H."/>
            <person name="Meijer H.J."/>
            <person name="Moore B."/>
            <person name="Morris P."/>
            <person name="Phuntmart V."/>
            <person name="Puiu D."/>
            <person name="Shetty J."/>
            <person name="Stajich J.E."/>
            <person name="Tripathy S."/>
            <person name="Wawra S."/>
            <person name="van West P."/>
            <person name="Whitty B.R."/>
            <person name="Coutinho P.M."/>
            <person name="Henrissat B."/>
            <person name="Martin F."/>
            <person name="Thomas P.D."/>
            <person name="Tyler B.M."/>
            <person name="De Vries R.P."/>
            <person name="Kamoun S."/>
            <person name="Yandell M."/>
            <person name="Tisserat N."/>
            <person name="Buell C.R."/>
        </authorList>
    </citation>
    <scope>NUCLEOTIDE SEQUENCE</scope>
    <source>
        <strain evidence="4">DAOM:BR144</strain>
    </source>
</reference>
<feature type="transmembrane region" description="Helical" evidence="2">
    <location>
        <begin position="114"/>
        <end position="137"/>
    </location>
</feature>
<dbReference type="VEuPathDB" id="FungiDB:PYU1_G013867"/>
<keyword evidence="2" id="KW-0812">Transmembrane</keyword>
<feature type="transmembrane region" description="Helical" evidence="2">
    <location>
        <begin position="210"/>
        <end position="236"/>
    </location>
</feature>
<evidence type="ECO:0000313" key="4">
    <source>
        <dbReference type="Proteomes" id="UP000019132"/>
    </source>
</evidence>
<dbReference type="HOGENOM" id="CLU_014711_2_2_1"/>
<feature type="transmembrane region" description="Helical" evidence="2">
    <location>
        <begin position="242"/>
        <end position="258"/>
    </location>
</feature>
<dbReference type="InParanoid" id="K3X9J7"/>
<protein>
    <submittedName>
        <fullName evidence="3">Uncharacterized protein</fullName>
    </submittedName>
</protein>
<name>K3X9J7_GLOUD</name>
<dbReference type="EnsemblProtists" id="PYU1_T013896">
    <property type="protein sequence ID" value="PYU1_T013896"/>
    <property type="gene ID" value="PYU1_G013867"/>
</dbReference>
<feature type="compositionally biased region" description="Low complexity" evidence="1">
    <location>
        <begin position="13"/>
        <end position="26"/>
    </location>
</feature>